<evidence type="ECO:0000256" key="7">
    <source>
        <dbReference type="ARBA" id="ARBA00022679"/>
    </source>
</evidence>
<keyword evidence="8" id="KW-0663">Pyridoxal phosphate</keyword>
<dbReference type="EC" id="2.3.1.50" evidence="6"/>
<accession>A0A426Z6X9</accession>
<reference evidence="15 16" key="1">
    <citation type="journal article" date="2014" name="Agronomy (Basel)">
        <title>A Draft Genome Sequence for Ensete ventricosum, the Drought-Tolerant Tree Against Hunger.</title>
        <authorList>
            <person name="Harrison J."/>
            <person name="Moore K.A."/>
            <person name="Paszkiewicz K."/>
            <person name="Jones T."/>
            <person name="Grant M."/>
            <person name="Ambacheew D."/>
            <person name="Muzemil S."/>
            <person name="Studholme D.J."/>
        </authorList>
    </citation>
    <scope>NUCLEOTIDE SEQUENCE [LARGE SCALE GENOMIC DNA]</scope>
</reference>
<evidence type="ECO:0000256" key="12">
    <source>
        <dbReference type="ARBA" id="ARBA00048528"/>
    </source>
</evidence>
<evidence type="ECO:0000256" key="5">
    <source>
        <dbReference type="ARBA" id="ARBA00008392"/>
    </source>
</evidence>
<evidence type="ECO:0000256" key="13">
    <source>
        <dbReference type="SAM" id="Phobius"/>
    </source>
</evidence>
<dbReference type="InterPro" id="IPR004839">
    <property type="entry name" value="Aminotransferase_I/II_large"/>
</dbReference>
<dbReference type="Gene3D" id="3.40.640.10">
    <property type="entry name" value="Type I PLP-dependent aspartate aminotransferase-like (Major domain)"/>
    <property type="match status" value="1"/>
</dbReference>
<keyword evidence="13" id="KW-1133">Transmembrane helix</keyword>
<dbReference type="AlphaFoldDB" id="A0A426Z6X9"/>
<keyword evidence="10" id="KW-0443">Lipid metabolism</keyword>
<dbReference type="EMBL" id="AMZH03008089">
    <property type="protein sequence ID" value="RRT59737.1"/>
    <property type="molecule type" value="Genomic_DNA"/>
</dbReference>
<evidence type="ECO:0000256" key="10">
    <source>
        <dbReference type="ARBA" id="ARBA00023098"/>
    </source>
</evidence>
<dbReference type="SUPFAM" id="SSF53383">
    <property type="entry name" value="PLP-dependent transferases"/>
    <property type="match status" value="1"/>
</dbReference>
<dbReference type="InterPro" id="IPR015424">
    <property type="entry name" value="PyrdxlP-dep_Trfase"/>
</dbReference>
<comment type="caution">
    <text evidence="15">The sequence shown here is derived from an EMBL/GenBank/DDBJ whole genome shotgun (WGS) entry which is preliminary data.</text>
</comment>
<evidence type="ECO:0000256" key="6">
    <source>
        <dbReference type="ARBA" id="ARBA00013220"/>
    </source>
</evidence>
<organism evidence="15 16">
    <name type="scientific">Ensete ventricosum</name>
    <name type="common">Abyssinian banana</name>
    <name type="synonym">Musa ensete</name>
    <dbReference type="NCBI Taxonomy" id="4639"/>
    <lineage>
        <taxon>Eukaryota</taxon>
        <taxon>Viridiplantae</taxon>
        <taxon>Streptophyta</taxon>
        <taxon>Embryophyta</taxon>
        <taxon>Tracheophyta</taxon>
        <taxon>Spermatophyta</taxon>
        <taxon>Magnoliopsida</taxon>
        <taxon>Liliopsida</taxon>
        <taxon>Zingiberales</taxon>
        <taxon>Musaceae</taxon>
        <taxon>Ensete</taxon>
    </lineage>
</organism>
<evidence type="ECO:0000256" key="2">
    <source>
        <dbReference type="ARBA" id="ARBA00004389"/>
    </source>
</evidence>
<comment type="pathway">
    <text evidence="3">Lipid metabolism; sphingolipid metabolism.</text>
</comment>
<gene>
    <name evidence="15" type="ORF">B296_00025170</name>
</gene>
<name>A0A426Z6X9_ENSVE</name>
<feature type="transmembrane region" description="Helical" evidence="13">
    <location>
        <begin position="51"/>
        <end position="72"/>
    </location>
</feature>
<evidence type="ECO:0000256" key="3">
    <source>
        <dbReference type="ARBA" id="ARBA00004760"/>
    </source>
</evidence>
<comment type="catalytic activity">
    <reaction evidence="12">
        <text>L-serine + hexadecanoyl-CoA + H(+) = 3-oxosphinganine + CO2 + CoA</text>
        <dbReference type="Rhea" id="RHEA:14761"/>
        <dbReference type="ChEBI" id="CHEBI:15378"/>
        <dbReference type="ChEBI" id="CHEBI:16526"/>
        <dbReference type="ChEBI" id="CHEBI:33384"/>
        <dbReference type="ChEBI" id="CHEBI:57287"/>
        <dbReference type="ChEBI" id="CHEBI:57379"/>
        <dbReference type="ChEBI" id="CHEBI:58299"/>
        <dbReference type="EC" id="2.3.1.50"/>
    </reaction>
</comment>
<dbReference type="GO" id="GO:0046512">
    <property type="term" value="P:sphingosine biosynthetic process"/>
    <property type="evidence" value="ECO:0007669"/>
    <property type="project" value="TreeGrafter"/>
</dbReference>
<evidence type="ECO:0000256" key="11">
    <source>
        <dbReference type="ARBA" id="ARBA00023315"/>
    </source>
</evidence>
<dbReference type="InterPro" id="IPR050087">
    <property type="entry name" value="AON_synthase_class-II"/>
</dbReference>
<evidence type="ECO:0000259" key="14">
    <source>
        <dbReference type="Pfam" id="PF00155"/>
    </source>
</evidence>
<evidence type="ECO:0000256" key="8">
    <source>
        <dbReference type="ARBA" id="ARBA00022898"/>
    </source>
</evidence>
<dbReference type="PANTHER" id="PTHR13693">
    <property type="entry name" value="CLASS II AMINOTRANSFERASE/8-AMINO-7-OXONONANOATE SYNTHASE"/>
    <property type="match status" value="1"/>
</dbReference>
<sequence>MASAVMNMTTAALDWVSVAFDAPLARAVVFGVHIDGGLSSSCAMRIGISPFLIQFGHLVVEVLLVAVILFQLTRKSYKPPKKPLSEKVYVHLDCEERIAKFMGTPDSILYSYGISTIFSVIPAFCKKGDIIVVDEGVHWGVQNGLHLSRSTIVYFKHNDMKSLENTLEKLTRGNKQAEKIRRYIVVEAVYQNSGQIAPLDEIVQLKEKYRFRVILDESHSFGVLGNSGRGLAEYYGVPVCQLLIFAFSTH</sequence>
<evidence type="ECO:0000313" key="15">
    <source>
        <dbReference type="EMBL" id="RRT59737.1"/>
    </source>
</evidence>
<dbReference type="GO" id="GO:0030170">
    <property type="term" value="F:pyridoxal phosphate binding"/>
    <property type="evidence" value="ECO:0007669"/>
    <property type="project" value="InterPro"/>
</dbReference>
<dbReference type="Pfam" id="PF00155">
    <property type="entry name" value="Aminotran_1_2"/>
    <property type="match status" value="1"/>
</dbReference>
<dbReference type="PANTHER" id="PTHR13693:SF2">
    <property type="entry name" value="SERINE PALMITOYLTRANSFERASE 1"/>
    <property type="match status" value="1"/>
</dbReference>
<dbReference type="GO" id="GO:0046513">
    <property type="term" value="P:ceramide biosynthetic process"/>
    <property type="evidence" value="ECO:0007669"/>
    <property type="project" value="TreeGrafter"/>
</dbReference>
<evidence type="ECO:0000256" key="1">
    <source>
        <dbReference type="ARBA" id="ARBA00001933"/>
    </source>
</evidence>
<keyword evidence="9" id="KW-0746">Sphingolipid metabolism</keyword>
<evidence type="ECO:0000256" key="4">
    <source>
        <dbReference type="ARBA" id="ARBA00004991"/>
    </source>
</evidence>
<feature type="domain" description="Aminotransferase class I/classII large" evidence="14">
    <location>
        <begin position="89"/>
        <end position="227"/>
    </location>
</feature>
<comment type="pathway">
    <text evidence="4">Sphingolipid metabolism.</text>
</comment>
<keyword evidence="13" id="KW-0812">Transmembrane</keyword>
<comment type="cofactor">
    <cofactor evidence="1">
        <name>pyridoxal 5'-phosphate</name>
        <dbReference type="ChEBI" id="CHEBI:597326"/>
    </cofactor>
</comment>
<dbReference type="GO" id="GO:0004758">
    <property type="term" value="F:serine C-palmitoyltransferase activity"/>
    <property type="evidence" value="ECO:0007669"/>
    <property type="project" value="UniProtKB-EC"/>
</dbReference>
<evidence type="ECO:0000256" key="9">
    <source>
        <dbReference type="ARBA" id="ARBA00022919"/>
    </source>
</evidence>
<protein>
    <recommendedName>
        <fullName evidence="6">serine C-palmitoyltransferase</fullName>
        <ecNumber evidence="6">2.3.1.50</ecNumber>
    </recommendedName>
</protein>
<comment type="similarity">
    <text evidence="5">Belongs to the class-II pyridoxal-phosphate-dependent aminotransferase family.</text>
</comment>
<proteinExistence type="inferred from homology"/>
<dbReference type="InterPro" id="IPR015421">
    <property type="entry name" value="PyrdxlP-dep_Trfase_major"/>
</dbReference>
<keyword evidence="11" id="KW-0012">Acyltransferase</keyword>
<dbReference type="Proteomes" id="UP000287651">
    <property type="component" value="Unassembled WGS sequence"/>
</dbReference>
<keyword evidence="13" id="KW-0472">Membrane</keyword>
<comment type="subcellular location">
    <subcellularLocation>
        <location evidence="2">Endoplasmic reticulum membrane</location>
        <topology evidence="2">Single-pass membrane protein</topology>
    </subcellularLocation>
</comment>
<dbReference type="GO" id="GO:0005789">
    <property type="term" value="C:endoplasmic reticulum membrane"/>
    <property type="evidence" value="ECO:0007669"/>
    <property type="project" value="UniProtKB-SubCell"/>
</dbReference>
<keyword evidence="7" id="KW-0808">Transferase</keyword>
<evidence type="ECO:0000313" key="16">
    <source>
        <dbReference type="Proteomes" id="UP000287651"/>
    </source>
</evidence>